<dbReference type="SMART" id="SM00044">
    <property type="entry name" value="CYCc"/>
    <property type="match status" value="1"/>
</dbReference>
<evidence type="ECO:0000256" key="5">
    <source>
        <dbReference type="ARBA" id="ARBA00023136"/>
    </source>
</evidence>
<dbReference type="PANTHER" id="PTHR11920">
    <property type="entry name" value="GUANYLYL CYCLASE"/>
    <property type="match status" value="1"/>
</dbReference>
<dbReference type="AlphaFoldDB" id="A0A9N8E1D0"/>
<dbReference type="GO" id="GO:0001653">
    <property type="term" value="F:peptide receptor activity"/>
    <property type="evidence" value="ECO:0007669"/>
    <property type="project" value="TreeGrafter"/>
</dbReference>
<sequence length="780" mass="86656">MPSEAHDDADSTTGGGRDHVVPTSNEREKMAEKEKKAVTCLRLVLLAVLVVSAVVVSVVLYLYTSGKEQEEFESQFDSDVFKLMESLGQHLDLTLGSVDAFVYKMVSHAKSSKSEFPFVTVPDFGVQAAKVLSTSVFFYLGSYASVKNDQRLAWENYTADPNNHYWLEENIHQVQVDDPNYHGPIVEDFITSYQLFDWMVNTIPYNDTTDPYSVIWQHYPSSPTPYIPPFNWVADTNPVYRRNIVHARETKTITMAEVSNLVDDPSDEQQVQFADLTNDWAKSYISPDEDPSEPIIELIFPMLNTVDKVQIDLENPDLGPPVGLLFLLGYVRDLIRDILPPNSKGIIIVFKNTYDQVFSYRIDGAETTFLGSGDHHEAKYNHMGRSALLPDLSKENKGKGSSMYTGLPLDTKACVYEVTIYPSQEMQDRYVTSDPTMLAVGAFLIFLFTSAVFLLYDMYVARRQHIIQNRALASGAIVNSLFPEGVRDQLYEEHRPAPEQAKTKNNMLSSVAAMGAISDNASEDPSAMSPASGKPIADLFEETSVFFADIVGFTKWSSSRTPIEVFELLEALYGAFDAIAKRRRVFKVETIGDCYVAVTGLPNPQAEHAVILVKFARDCMTRMRQVLEDLVETLGVDTRELDMRVGIHSGPVTAGVLRGEKGRFQLFGDSVNTAARMESHGKPGMIHVSEATANELTKAGKASWLQPRDEKITAKGKGEMQTYFVIMAPPRTSIISSGESMVLSSATMSSIGESTNQGLRGSLPGRSDSFDDEFQATVEV</sequence>
<evidence type="ECO:0000259" key="9">
    <source>
        <dbReference type="PROSITE" id="PS50125"/>
    </source>
</evidence>
<name>A0A9N8E1D0_9STRA</name>
<evidence type="ECO:0000256" key="2">
    <source>
        <dbReference type="ARBA" id="ARBA00022692"/>
    </source>
</evidence>
<evidence type="ECO:0000256" key="8">
    <source>
        <dbReference type="SAM" id="Phobius"/>
    </source>
</evidence>
<evidence type="ECO:0000313" key="10">
    <source>
        <dbReference type="EMBL" id="CAB9510944.1"/>
    </source>
</evidence>
<dbReference type="GO" id="GO:0004383">
    <property type="term" value="F:guanylate cyclase activity"/>
    <property type="evidence" value="ECO:0007669"/>
    <property type="project" value="TreeGrafter"/>
</dbReference>
<dbReference type="SUPFAM" id="SSF55073">
    <property type="entry name" value="Nucleotide cyclase"/>
    <property type="match status" value="1"/>
</dbReference>
<comment type="caution">
    <text evidence="10">The sequence shown here is derived from an EMBL/GenBank/DDBJ whole genome shotgun (WGS) entry which is preliminary data.</text>
</comment>
<keyword evidence="6" id="KW-0456">Lyase</keyword>
<feature type="transmembrane region" description="Helical" evidence="8">
    <location>
        <begin position="436"/>
        <end position="456"/>
    </location>
</feature>
<keyword evidence="4 8" id="KW-1133">Transmembrane helix</keyword>
<protein>
    <submittedName>
        <fullName evidence="10">Receptor-type guanylate cyclase gcy</fullName>
    </submittedName>
</protein>
<dbReference type="Proteomes" id="UP001153069">
    <property type="component" value="Unassembled WGS sequence"/>
</dbReference>
<feature type="transmembrane region" description="Helical" evidence="8">
    <location>
        <begin position="43"/>
        <end position="63"/>
    </location>
</feature>
<dbReference type="Pfam" id="PF00211">
    <property type="entry name" value="Guanylate_cyc"/>
    <property type="match status" value="1"/>
</dbReference>
<proteinExistence type="predicted"/>
<dbReference type="OrthoDB" id="2107370at2759"/>
<accession>A0A9N8E1D0</accession>
<evidence type="ECO:0000256" key="3">
    <source>
        <dbReference type="ARBA" id="ARBA00022741"/>
    </source>
</evidence>
<evidence type="ECO:0000256" key="6">
    <source>
        <dbReference type="ARBA" id="ARBA00023239"/>
    </source>
</evidence>
<dbReference type="GO" id="GO:0000166">
    <property type="term" value="F:nucleotide binding"/>
    <property type="evidence" value="ECO:0007669"/>
    <property type="project" value="UniProtKB-KW"/>
</dbReference>
<evidence type="ECO:0000313" key="11">
    <source>
        <dbReference type="Proteomes" id="UP001153069"/>
    </source>
</evidence>
<reference evidence="10" key="1">
    <citation type="submission" date="2020-06" db="EMBL/GenBank/DDBJ databases">
        <authorList>
            <consortium name="Plant Systems Biology data submission"/>
        </authorList>
    </citation>
    <scope>NUCLEOTIDE SEQUENCE</scope>
    <source>
        <strain evidence="10">D6</strain>
    </source>
</reference>
<dbReference type="CDD" id="cd07302">
    <property type="entry name" value="CHD"/>
    <property type="match status" value="1"/>
</dbReference>
<dbReference type="GO" id="GO:0005886">
    <property type="term" value="C:plasma membrane"/>
    <property type="evidence" value="ECO:0007669"/>
    <property type="project" value="TreeGrafter"/>
</dbReference>
<keyword evidence="10" id="KW-0675">Receptor</keyword>
<keyword evidence="2 8" id="KW-0812">Transmembrane</keyword>
<keyword evidence="5 8" id="KW-0472">Membrane</keyword>
<dbReference type="GO" id="GO:0007168">
    <property type="term" value="P:receptor guanylyl cyclase signaling pathway"/>
    <property type="evidence" value="ECO:0007669"/>
    <property type="project" value="TreeGrafter"/>
</dbReference>
<gene>
    <name evidence="10" type="ORF">SEMRO_460_G147560.1</name>
</gene>
<dbReference type="PROSITE" id="PS50125">
    <property type="entry name" value="GUANYLATE_CYCLASE_2"/>
    <property type="match status" value="1"/>
</dbReference>
<organism evidence="10 11">
    <name type="scientific">Seminavis robusta</name>
    <dbReference type="NCBI Taxonomy" id="568900"/>
    <lineage>
        <taxon>Eukaryota</taxon>
        <taxon>Sar</taxon>
        <taxon>Stramenopiles</taxon>
        <taxon>Ochrophyta</taxon>
        <taxon>Bacillariophyta</taxon>
        <taxon>Bacillariophyceae</taxon>
        <taxon>Bacillariophycidae</taxon>
        <taxon>Naviculales</taxon>
        <taxon>Naviculaceae</taxon>
        <taxon>Seminavis</taxon>
    </lineage>
</organism>
<dbReference type="EMBL" id="CAICTM010000459">
    <property type="protein sequence ID" value="CAB9510944.1"/>
    <property type="molecule type" value="Genomic_DNA"/>
</dbReference>
<dbReference type="InterPro" id="IPR029787">
    <property type="entry name" value="Nucleotide_cyclase"/>
</dbReference>
<feature type="compositionally biased region" description="Basic and acidic residues" evidence="7">
    <location>
        <begin position="16"/>
        <end position="30"/>
    </location>
</feature>
<feature type="region of interest" description="Disordered" evidence="7">
    <location>
        <begin position="1"/>
        <end position="30"/>
    </location>
</feature>
<evidence type="ECO:0000256" key="4">
    <source>
        <dbReference type="ARBA" id="ARBA00022989"/>
    </source>
</evidence>
<evidence type="ECO:0000256" key="7">
    <source>
        <dbReference type="SAM" id="MobiDB-lite"/>
    </source>
</evidence>
<keyword evidence="3" id="KW-0547">Nucleotide-binding</keyword>
<dbReference type="PANTHER" id="PTHR11920:SF335">
    <property type="entry name" value="GUANYLATE CYCLASE"/>
    <property type="match status" value="1"/>
</dbReference>
<evidence type="ECO:0000256" key="1">
    <source>
        <dbReference type="ARBA" id="ARBA00004370"/>
    </source>
</evidence>
<dbReference type="InterPro" id="IPR050401">
    <property type="entry name" value="Cyclic_nucleotide_synthase"/>
</dbReference>
<feature type="domain" description="Guanylate cyclase" evidence="9">
    <location>
        <begin position="544"/>
        <end position="678"/>
    </location>
</feature>
<keyword evidence="11" id="KW-1185">Reference proteome</keyword>
<comment type="subcellular location">
    <subcellularLocation>
        <location evidence="1">Membrane</location>
    </subcellularLocation>
</comment>
<dbReference type="InterPro" id="IPR001054">
    <property type="entry name" value="A/G_cyclase"/>
</dbReference>
<dbReference type="Gene3D" id="3.30.70.1230">
    <property type="entry name" value="Nucleotide cyclase"/>
    <property type="match status" value="1"/>
</dbReference>
<dbReference type="GO" id="GO:0035556">
    <property type="term" value="P:intracellular signal transduction"/>
    <property type="evidence" value="ECO:0007669"/>
    <property type="project" value="InterPro"/>
</dbReference>
<dbReference type="GO" id="GO:0004016">
    <property type="term" value="F:adenylate cyclase activity"/>
    <property type="evidence" value="ECO:0007669"/>
    <property type="project" value="TreeGrafter"/>
</dbReference>